<dbReference type="OrthoDB" id="372134at2157"/>
<accession>A0A0H1QY55</accession>
<dbReference type="Proteomes" id="UP000035301">
    <property type="component" value="Unassembled WGS sequence"/>
</dbReference>
<evidence type="ECO:0000313" key="5">
    <source>
        <dbReference type="Proteomes" id="UP000035301"/>
    </source>
</evidence>
<reference evidence="4 5" key="1">
    <citation type="journal article" date="2015" name="Int. J. Syst. Evol. Microbiol.">
        <title>Methanoculleus sediminis sp. nov., a methanogen from sediments near a submarine mud volcano.</title>
        <authorList>
            <person name="Chen S.C."/>
            <person name="Chen M.F."/>
            <person name="Lai M.C."/>
            <person name="Weng C.Y."/>
            <person name="Wu S.Y."/>
            <person name="Lin S."/>
            <person name="Yang T.F."/>
            <person name="Chen P.C."/>
        </authorList>
    </citation>
    <scope>NUCLEOTIDE SEQUENCE [LARGE SCALE GENOMIC DNA]</scope>
    <source>
        <strain evidence="4 5">S3Fa</strain>
    </source>
</reference>
<dbReference type="PROSITE" id="PS51918">
    <property type="entry name" value="RADICAL_SAM"/>
    <property type="match status" value="1"/>
</dbReference>
<dbReference type="InterPro" id="IPR013848">
    <property type="entry name" value="Methylthiotransferase_N"/>
</dbReference>
<name>A0A0H1QY55_9EURY</name>
<evidence type="ECO:0000259" key="3">
    <source>
        <dbReference type="PROSITE" id="PS51918"/>
    </source>
</evidence>
<dbReference type="CDD" id="cd01335">
    <property type="entry name" value="Radical_SAM"/>
    <property type="match status" value="1"/>
</dbReference>
<protein>
    <submittedName>
        <fullName evidence="4">Uncharacterized protein</fullName>
    </submittedName>
</protein>
<dbReference type="STRING" id="1550566.SZ63_09610"/>
<keyword evidence="5" id="KW-1185">Reference proteome</keyword>
<dbReference type="Pfam" id="PF04055">
    <property type="entry name" value="Radical_SAM"/>
    <property type="match status" value="1"/>
</dbReference>
<feature type="domain" description="Radical SAM core" evidence="3">
    <location>
        <begin position="166"/>
        <end position="398"/>
    </location>
</feature>
<dbReference type="PANTHER" id="PTHR11918">
    <property type="entry name" value="RADICAL SAM PROTEINS"/>
    <property type="match status" value="1"/>
</dbReference>
<evidence type="ECO:0000259" key="2">
    <source>
        <dbReference type="PROSITE" id="PS51449"/>
    </source>
</evidence>
<dbReference type="PATRIC" id="fig|1550566.3.peg.2092"/>
<dbReference type="EMBL" id="JXOJ01000005">
    <property type="protein sequence ID" value="KLK87556.1"/>
    <property type="molecule type" value="Genomic_DNA"/>
</dbReference>
<comment type="caution">
    <text evidence="4">The sequence shown here is derived from an EMBL/GenBank/DDBJ whole genome shotgun (WGS) entry which is preliminary data.</text>
</comment>
<evidence type="ECO:0000256" key="1">
    <source>
        <dbReference type="ARBA" id="ARBA00022679"/>
    </source>
</evidence>
<proteinExistence type="predicted"/>
<feature type="domain" description="MTTase N-terminal" evidence="2">
    <location>
        <begin position="2"/>
        <end position="126"/>
    </location>
</feature>
<dbReference type="SUPFAM" id="SSF102114">
    <property type="entry name" value="Radical SAM enzymes"/>
    <property type="match status" value="1"/>
</dbReference>
<dbReference type="PANTHER" id="PTHR11918:SF45">
    <property type="entry name" value="THREONYLCARBAMOYLADENOSINE TRNA METHYLTHIOTRANSFERASE"/>
    <property type="match status" value="1"/>
</dbReference>
<dbReference type="GO" id="GO:0051539">
    <property type="term" value="F:4 iron, 4 sulfur cluster binding"/>
    <property type="evidence" value="ECO:0007669"/>
    <property type="project" value="UniProtKB-KW"/>
</dbReference>
<dbReference type="InterPro" id="IPR058240">
    <property type="entry name" value="rSAM_sf"/>
</dbReference>
<evidence type="ECO:0000313" key="4">
    <source>
        <dbReference type="EMBL" id="KLK87556.1"/>
    </source>
</evidence>
<dbReference type="GO" id="GO:0035598">
    <property type="term" value="F:tRNA (N(6)-L-threonylcarbamoyladenosine(37)-C(2))-methylthiotransferase activity"/>
    <property type="evidence" value="ECO:0007669"/>
    <property type="project" value="TreeGrafter"/>
</dbReference>
<keyword evidence="1" id="KW-0808">Transferase</keyword>
<dbReference type="InterPro" id="IPR007197">
    <property type="entry name" value="rSAM"/>
</dbReference>
<dbReference type="Pfam" id="PF00919">
    <property type="entry name" value="UPF0004"/>
    <property type="match status" value="1"/>
</dbReference>
<gene>
    <name evidence="4" type="ORF">SZ63_09610</name>
</gene>
<dbReference type="InterPro" id="IPR038135">
    <property type="entry name" value="Methylthiotransferase_N_sf"/>
</dbReference>
<dbReference type="Gene3D" id="3.80.30.20">
    <property type="entry name" value="tm_1862 like domain"/>
    <property type="match status" value="1"/>
</dbReference>
<dbReference type="Gene3D" id="3.40.50.12160">
    <property type="entry name" value="Methylthiotransferase, N-terminal domain"/>
    <property type="match status" value="1"/>
</dbReference>
<dbReference type="InterPro" id="IPR023404">
    <property type="entry name" value="rSAM_horseshoe"/>
</dbReference>
<dbReference type="AlphaFoldDB" id="A0A0H1QY55"/>
<dbReference type="GO" id="GO:0046872">
    <property type="term" value="F:metal ion binding"/>
    <property type="evidence" value="ECO:0007669"/>
    <property type="project" value="UniProtKB-KW"/>
</dbReference>
<organism evidence="4 5">
    <name type="scientific">Methanoculleus sediminis</name>
    <dbReference type="NCBI Taxonomy" id="1550566"/>
    <lineage>
        <taxon>Archaea</taxon>
        <taxon>Methanobacteriati</taxon>
        <taxon>Methanobacteriota</taxon>
        <taxon>Stenosarchaea group</taxon>
        <taxon>Methanomicrobia</taxon>
        <taxon>Methanomicrobiales</taxon>
        <taxon>Methanomicrobiaceae</taxon>
        <taxon>Methanoculleus</taxon>
    </lineage>
</organism>
<dbReference type="InterPro" id="IPR006638">
    <property type="entry name" value="Elp3/MiaA/NifB-like_rSAM"/>
</dbReference>
<dbReference type="PROSITE" id="PS51449">
    <property type="entry name" value="MTTASE_N"/>
    <property type="match status" value="1"/>
</dbReference>
<dbReference type="SFLD" id="SFLDS00029">
    <property type="entry name" value="Radical_SAM"/>
    <property type="match status" value="1"/>
</dbReference>
<dbReference type="SMART" id="SM00729">
    <property type="entry name" value="Elp3"/>
    <property type="match status" value="1"/>
</dbReference>
<dbReference type="SFLD" id="SFLDG01082">
    <property type="entry name" value="B12-binding_domain_containing"/>
    <property type="match status" value="1"/>
</dbReference>
<dbReference type="RefSeq" id="WP_048184748.1">
    <property type="nucleotide sequence ID" value="NZ_JXOJ01000005.1"/>
</dbReference>
<sequence>MTRIFLCTNGCVEGQLRTKLVERYLGAHTRDVRVTQEISDADTVLFYACGLTNEKESHSLDIVRELKGKMQPGAELVVWGCLAKQNPQAFAGIYDGPLVGPLDTDFFTSIPGSNGISLDAIDHSAAENELATMAAPSIHGCSGTDLVTRALLLYKRGVDLFSPRRVNHSPIYYIPIAVGCTGHCTYCSERPAFGNTIHSRPIENVVSELRSAMGQGYARFSLVATDLGSYGVDIGCRLPDLLDEMLGADPSGNCSFLLNQIEPHHLETIYDGMVPAFDSGKIEMVMSPVQSGSDRILKLMGRHYTAGQWRALMLDIHRNHPDIRLNTQFMVGFPTETEEDFAATLALLDPPFRLDELHIFRFSPRPIVPASRLPDQVPDEVKEARAERLLSRFARNCI</sequence>